<dbReference type="Gene3D" id="1.20.1540.10">
    <property type="entry name" value="Rhomboid-like"/>
    <property type="match status" value="1"/>
</dbReference>
<feature type="transmembrane region" description="Helical" evidence="8">
    <location>
        <begin position="48"/>
        <end position="69"/>
    </location>
</feature>
<proteinExistence type="inferred from homology"/>
<protein>
    <recommendedName>
        <fullName evidence="9">Peptidase S54 rhomboid domain-containing protein</fullName>
    </recommendedName>
</protein>
<evidence type="ECO:0000256" key="3">
    <source>
        <dbReference type="ARBA" id="ARBA00022670"/>
    </source>
</evidence>
<feature type="transmembrane region" description="Helical" evidence="8">
    <location>
        <begin position="89"/>
        <end position="110"/>
    </location>
</feature>
<evidence type="ECO:0000256" key="6">
    <source>
        <dbReference type="ARBA" id="ARBA00022989"/>
    </source>
</evidence>
<evidence type="ECO:0000256" key="2">
    <source>
        <dbReference type="ARBA" id="ARBA00009045"/>
    </source>
</evidence>
<dbReference type="Proteomes" id="UP000007797">
    <property type="component" value="Unassembled WGS sequence"/>
</dbReference>
<evidence type="ECO:0000256" key="7">
    <source>
        <dbReference type="ARBA" id="ARBA00023136"/>
    </source>
</evidence>
<gene>
    <name evidence="10" type="ORF">DFA_06017</name>
</gene>
<dbReference type="OMA" id="ICSVIWF"/>
<evidence type="ECO:0000256" key="1">
    <source>
        <dbReference type="ARBA" id="ARBA00004141"/>
    </source>
</evidence>
<dbReference type="InterPro" id="IPR035952">
    <property type="entry name" value="Rhomboid-like_sf"/>
</dbReference>
<feature type="domain" description="Peptidase S54 rhomboid" evidence="9">
    <location>
        <begin position="46"/>
        <end position="141"/>
    </location>
</feature>
<evidence type="ECO:0000256" key="5">
    <source>
        <dbReference type="ARBA" id="ARBA00022801"/>
    </source>
</evidence>
<reference evidence="11" key="1">
    <citation type="journal article" date="2011" name="Genome Res.">
        <title>Phylogeny-wide analysis of social amoeba genomes highlights ancient origins for complex intercellular communication.</title>
        <authorList>
            <person name="Heidel A.J."/>
            <person name="Lawal H.M."/>
            <person name="Felder M."/>
            <person name="Schilde C."/>
            <person name="Helps N.R."/>
            <person name="Tunggal B."/>
            <person name="Rivero F."/>
            <person name="John U."/>
            <person name="Schleicher M."/>
            <person name="Eichinger L."/>
            <person name="Platzer M."/>
            <person name="Noegel A.A."/>
            <person name="Schaap P."/>
            <person name="Gloeckner G."/>
        </authorList>
    </citation>
    <scope>NUCLEOTIDE SEQUENCE [LARGE SCALE GENOMIC DNA]</scope>
    <source>
        <strain evidence="11">SH3</strain>
    </source>
</reference>
<sequence length="206" mass="23813">MITLLTRYIGSTIVIAINILIWVYQYETRSQLESVSFNFEKITRYGQYWRFISSTFTHINLVHLALNSISLWQLRFLEQSIGLYQYVKYSFFILLSSNLMMMFFISIVNIQRPTLNLKDRNYIGYSCVCFGLSTYYSLIHFGFSNLSIFTSLLFTQILFPNASFIGHLFEFNAELGGSPGSTTSRIINGILIRNSGRISNQAEDMV</sequence>
<dbReference type="RefSeq" id="XP_004361730.1">
    <property type="nucleotide sequence ID" value="XM_004361673.1"/>
</dbReference>
<dbReference type="OrthoDB" id="10257275at2759"/>
<evidence type="ECO:0000256" key="8">
    <source>
        <dbReference type="SAM" id="Phobius"/>
    </source>
</evidence>
<dbReference type="PANTHER" id="PTHR43066">
    <property type="entry name" value="RHOMBOID-RELATED PROTEIN"/>
    <property type="match status" value="1"/>
</dbReference>
<dbReference type="EMBL" id="GL883007">
    <property type="protein sequence ID" value="EGG23879.1"/>
    <property type="molecule type" value="Genomic_DNA"/>
</dbReference>
<feature type="transmembrane region" description="Helical" evidence="8">
    <location>
        <begin position="6"/>
        <end position="27"/>
    </location>
</feature>
<name>F4PJV5_CACFS</name>
<evidence type="ECO:0000313" key="10">
    <source>
        <dbReference type="EMBL" id="EGG23879.1"/>
    </source>
</evidence>
<comment type="similarity">
    <text evidence="2">Belongs to the peptidase S54 family.</text>
</comment>
<feature type="transmembrane region" description="Helical" evidence="8">
    <location>
        <begin position="122"/>
        <end position="142"/>
    </location>
</feature>
<dbReference type="GO" id="GO:0006508">
    <property type="term" value="P:proteolysis"/>
    <property type="evidence" value="ECO:0007669"/>
    <property type="project" value="UniProtKB-KW"/>
</dbReference>
<dbReference type="PANTHER" id="PTHR43066:SF1">
    <property type="entry name" value="RHOMBOID PROTEIN 2"/>
    <property type="match status" value="1"/>
</dbReference>
<keyword evidence="5" id="KW-0378">Hydrolase</keyword>
<evidence type="ECO:0000259" key="9">
    <source>
        <dbReference type="Pfam" id="PF01694"/>
    </source>
</evidence>
<keyword evidence="4 8" id="KW-0812">Transmembrane</keyword>
<dbReference type="GO" id="GO:0016020">
    <property type="term" value="C:membrane"/>
    <property type="evidence" value="ECO:0007669"/>
    <property type="project" value="UniProtKB-SubCell"/>
</dbReference>
<keyword evidence="7 8" id="KW-0472">Membrane</keyword>
<evidence type="ECO:0000256" key="4">
    <source>
        <dbReference type="ARBA" id="ARBA00022692"/>
    </source>
</evidence>
<keyword evidence="6 8" id="KW-1133">Transmembrane helix</keyword>
<keyword evidence="3" id="KW-0645">Protease</keyword>
<dbReference type="AlphaFoldDB" id="F4PJV5"/>
<dbReference type="GeneID" id="14876073"/>
<comment type="subcellular location">
    <subcellularLocation>
        <location evidence="1">Membrane</location>
        <topology evidence="1">Multi-pass membrane protein</topology>
    </subcellularLocation>
</comment>
<evidence type="ECO:0000313" key="11">
    <source>
        <dbReference type="Proteomes" id="UP000007797"/>
    </source>
</evidence>
<dbReference type="SUPFAM" id="SSF144091">
    <property type="entry name" value="Rhomboid-like"/>
    <property type="match status" value="1"/>
</dbReference>
<keyword evidence="11" id="KW-1185">Reference proteome</keyword>
<dbReference type="Pfam" id="PF01694">
    <property type="entry name" value="Rhomboid"/>
    <property type="match status" value="1"/>
</dbReference>
<accession>F4PJV5</accession>
<dbReference type="KEGG" id="dfa:DFA_06017"/>
<organism evidence="10 11">
    <name type="scientific">Cavenderia fasciculata</name>
    <name type="common">Slime mold</name>
    <name type="synonym">Dictyostelium fasciculatum</name>
    <dbReference type="NCBI Taxonomy" id="261658"/>
    <lineage>
        <taxon>Eukaryota</taxon>
        <taxon>Amoebozoa</taxon>
        <taxon>Evosea</taxon>
        <taxon>Eumycetozoa</taxon>
        <taxon>Dictyostelia</taxon>
        <taxon>Acytosteliales</taxon>
        <taxon>Cavenderiaceae</taxon>
        <taxon>Cavenderia</taxon>
    </lineage>
</organism>
<dbReference type="GO" id="GO:0004252">
    <property type="term" value="F:serine-type endopeptidase activity"/>
    <property type="evidence" value="ECO:0007669"/>
    <property type="project" value="InterPro"/>
</dbReference>
<dbReference type="InterPro" id="IPR022764">
    <property type="entry name" value="Peptidase_S54_rhomboid_dom"/>
</dbReference>